<organism evidence="10">
    <name type="scientific">Desulfurivibrio alkaliphilus</name>
    <dbReference type="NCBI Taxonomy" id="427923"/>
    <lineage>
        <taxon>Bacteria</taxon>
        <taxon>Pseudomonadati</taxon>
        <taxon>Thermodesulfobacteriota</taxon>
        <taxon>Desulfobulbia</taxon>
        <taxon>Desulfobulbales</taxon>
        <taxon>Desulfobulbaceae</taxon>
        <taxon>Desulfurivibrio</taxon>
    </lineage>
</organism>
<evidence type="ECO:0000256" key="2">
    <source>
        <dbReference type="ARBA" id="ARBA00012254"/>
    </source>
</evidence>
<sequence length="196" mass="21074">MNLAVLLSGSGRTLDNFHRRIADGRMVGRIVVVIANSADALGLEKARGYGYPAFQAADSAAINRIIAQYPVDLVLLAGFLKLYTPPDPLRRAVLNIHPSLIPSFCGAGMYGMRVHRAVHTRGVKVSGCTVHFANEVYDEGPIVVQKCVALADGDTPESIAAKVFAAECEAYPEAINLVAQKGVDHFWQGRRGDAQS</sequence>
<dbReference type="InterPro" id="IPR004607">
    <property type="entry name" value="GART"/>
</dbReference>
<dbReference type="GO" id="GO:0004644">
    <property type="term" value="F:phosphoribosylglycinamide formyltransferase activity"/>
    <property type="evidence" value="ECO:0007669"/>
    <property type="project" value="UniProtKB-EC"/>
</dbReference>
<comment type="catalytic activity">
    <reaction evidence="8">
        <text>N(1)-(5-phospho-beta-D-ribosyl)glycinamide + (6R)-10-formyltetrahydrofolate = N(2)-formyl-N(1)-(5-phospho-beta-D-ribosyl)glycinamide + (6S)-5,6,7,8-tetrahydrofolate + H(+)</text>
        <dbReference type="Rhea" id="RHEA:15053"/>
        <dbReference type="ChEBI" id="CHEBI:15378"/>
        <dbReference type="ChEBI" id="CHEBI:57453"/>
        <dbReference type="ChEBI" id="CHEBI:143788"/>
        <dbReference type="ChEBI" id="CHEBI:147286"/>
        <dbReference type="ChEBI" id="CHEBI:195366"/>
        <dbReference type="EC" id="2.1.2.2"/>
    </reaction>
</comment>
<evidence type="ECO:0000256" key="1">
    <source>
        <dbReference type="ARBA" id="ARBA00005054"/>
    </source>
</evidence>
<evidence type="ECO:0000313" key="10">
    <source>
        <dbReference type="EMBL" id="HET98604.1"/>
    </source>
</evidence>
<gene>
    <name evidence="10" type="ORF">ENN98_07970</name>
</gene>
<evidence type="ECO:0000256" key="3">
    <source>
        <dbReference type="ARBA" id="ARBA00022679"/>
    </source>
</evidence>
<evidence type="ECO:0000256" key="7">
    <source>
        <dbReference type="ARBA" id="ARBA00041682"/>
    </source>
</evidence>
<evidence type="ECO:0000256" key="5">
    <source>
        <dbReference type="ARBA" id="ARBA00038440"/>
    </source>
</evidence>
<evidence type="ECO:0000256" key="4">
    <source>
        <dbReference type="ARBA" id="ARBA00022755"/>
    </source>
</evidence>
<evidence type="ECO:0000256" key="6">
    <source>
        <dbReference type="ARBA" id="ARBA00041324"/>
    </source>
</evidence>
<keyword evidence="4" id="KW-0658">Purine biosynthesis</keyword>
<evidence type="ECO:0000259" key="9">
    <source>
        <dbReference type="Pfam" id="PF00551"/>
    </source>
</evidence>
<name>A0A7C2TIR4_9BACT</name>
<dbReference type="PANTHER" id="PTHR43369:SF2">
    <property type="entry name" value="PHOSPHORIBOSYLGLYCINAMIDE FORMYLTRANSFERASE"/>
    <property type="match status" value="1"/>
</dbReference>
<dbReference type="PROSITE" id="PS00373">
    <property type="entry name" value="GART"/>
    <property type="match status" value="1"/>
</dbReference>
<dbReference type="InterPro" id="IPR036477">
    <property type="entry name" value="Formyl_transf_N_sf"/>
</dbReference>
<dbReference type="InterPro" id="IPR002376">
    <property type="entry name" value="Formyl_transf_N"/>
</dbReference>
<dbReference type="Proteomes" id="UP000885986">
    <property type="component" value="Unassembled WGS sequence"/>
</dbReference>
<proteinExistence type="inferred from homology"/>
<reference evidence="10" key="1">
    <citation type="journal article" date="2020" name="mSystems">
        <title>Genome- and Community-Level Interaction Insights into Carbon Utilization and Element Cycling Functions of Hydrothermarchaeota in Hydrothermal Sediment.</title>
        <authorList>
            <person name="Zhou Z."/>
            <person name="Liu Y."/>
            <person name="Xu W."/>
            <person name="Pan J."/>
            <person name="Luo Z.H."/>
            <person name="Li M."/>
        </authorList>
    </citation>
    <scope>NUCLEOTIDE SEQUENCE [LARGE SCALE GENOMIC DNA]</scope>
    <source>
        <strain evidence="10">SpSt-1224</strain>
    </source>
</reference>
<dbReference type="Pfam" id="PF00551">
    <property type="entry name" value="Formyl_trans_N"/>
    <property type="match status" value="1"/>
</dbReference>
<dbReference type="InterPro" id="IPR001555">
    <property type="entry name" value="GART_AS"/>
</dbReference>
<dbReference type="Gene3D" id="3.40.50.170">
    <property type="entry name" value="Formyl transferase, N-terminal domain"/>
    <property type="match status" value="1"/>
</dbReference>
<dbReference type="PANTHER" id="PTHR43369">
    <property type="entry name" value="PHOSPHORIBOSYLGLYCINAMIDE FORMYLTRANSFERASE"/>
    <property type="match status" value="1"/>
</dbReference>
<dbReference type="EMBL" id="DSDS01000179">
    <property type="protein sequence ID" value="HET98604.1"/>
    <property type="molecule type" value="Genomic_DNA"/>
</dbReference>
<dbReference type="EC" id="2.1.2.2" evidence="2"/>
<dbReference type="GO" id="GO:0005737">
    <property type="term" value="C:cytoplasm"/>
    <property type="evidence" value="ECO:0007669"/>
    <property type="project" value="TreeGrafter"/>
</dbReference>
<dbReference type="SUPFAM" id="SSF53328">
    <property type="entry name" value="Formyltransferase"/>
    <property type="match status" value="1"/>
</dbReference>
<protein>
    <recommendedName>
        <fullName evidence="2">phosphoribosylglycinamide formyltransferase 1</fullName>
        <ecNumber evidence="2">2.1.2.2</ecNumber>
    </recommendedName>
    <alternativeName>
        <fullName evidence="7">5'-phosphoribosylglycinamide transformylase</fullName>
    </alternativeName>
    <alternativeName>
        <fullName evidence="6">GAR transformylase</fullName>
    </alternativeName>
</protein>
<dbReference type="AlphaFoldDB" id="A0A7C2TIR4"/>
<dbReference type="CDD" id="cd08645">
    <property type="entry name" value="FMT_core_GART"/>
    <property type="match status" value="1"/>
</dbReference>
<evidence type="ECO:0000256" key="8">
    <source>
        <dbReference type="ARBA" id="ARBA00047664"/>
    </source>
</evidence>
<dbReference type="UniPathway" id="UPA00074">
    <property type="reaction ID" value="UER00126"/>
</dbReference>
<dbReference type="GO" id="GO:0006189">
    <property type="term" value="P:'de novo' IMP biosynthetic process"/>
    <property type="evidence" value="ECO:0007669"/>
    <property type="project" value="UniProtKB-UniPathway"/>
</dbReference>
<feature type="domain" description="Formyl transferase N-terminal" evidence="9">
    <location>
        <begin position="1"/>
        <end position="175"/>
    </location>
</feature>
<keyword evidence="3" id="KW-0808">Transferase</keyword>
<comment type="caution">
    <text evidence="10">The sequence shown here is derived from an EMBL/GenBank/DDBJ whole genome shotgun (WGS) entry which is preliminary data.</text>
</comment>
<accession>A0A7C2TIR4</accession>
<comment type="similarity">
    <text evidence="5">Belongs to the GART family.</text>
</comment>
<comment type="pathway">
    <text evidence="1">Purine metabolism; IMP biosynthesis via de novo pathway; N(2)-formyl-N(1)-(5-phospho-D-ribosyl)glycinamide from N(1)-(5-phospho-D-ribosyl)glycinamide (10-formyl THF route): step 1/1.</text>
</comment>